<dbReference type="SUPFAM" id="SSF53335">
    <property type="entry name" value="S-adenosyl-L-methionine-dependent methyltransferases"/>
    <property type="match status" value="1"/>
</dbReference>
<protein>
    <submittedName>
        <fullName evidence="4">L-histidine N(Alpha)-methyltransferase</fullName>
    </submittedName>
</protein>
<keyword evidence="2" id="KW-0808">Transferase</keyword>
<gene>
    <name evidence="4" type="ORF">RM479_08250</name>
</gene>
<dbReference type="EMBL" id="JAVREP010000004">
    <property type="protein sequence ID" value="MDT0328402.1"/>
    <property type="molecule type" value="Genomic_DNA"/>
</dbReference>
<keyword evidence="1" id="KW-0489">Methyltransferase</keyword>
<organism evidence="4 5">
    <name type="scientific">Nocardiopsis lambiniae</name>
    <dbReference type="NCBI Taxonomy" id="3075539"/>
    <lineage>
        <taxon>Bacteria</taxon>
        <taxon>Bacillati</taxon>
        <taxon>Actinomycetota</taxon>
        <taxon>Actinomycetes</taxon>
        <taxon>Streptosporangiales</taxon>
        <taxon>Nocardiopsidaceae</taxon>
        <taxon>Nocardiopsis</taxon>
    </lineage>
</organism>
<proteinExistence type="predicted"/>
<keyword evidence="5" id="KW-1185">Reference proteome</keyword>
<dbReference type="InterPro" id="IPR017804">
    <property type="entry name" value="MeTrfase_EgtD-like"/>
</dbReference>
<evidence type="ECO:0000256" key="1">
    <source>
        <dbReference type="ARBA" id="ARBA00022603"/>
    </source>
</evidence>
<dbReference type="PANTHER" id="PTHR43397">
    <property type="entry name" value="ERGOTHIONEINE BIOSYNTHESIS PROTEIN 1"/>
    <property type="match status" value="1"/>
</dbReference>
<dbReference type="Gene3D" id="3.40.50.150">
    <property type="entry name" value="Vaccinia Virus protein VP39"/>
    <property type="match status" value="1"/>
</dbReference>
<dbReference type="RefSeq" id="WP_311511128.1">
    <property type="nucleotide sequence ID" value="NZ_JAVREP010000004.1"/>
</dbReference>
<sequence>MTSHGPEDRLRVIPVADRGDTVPRDVVVRDHLQDTPPRLPPWLGYDAVGSRLFEQITELPTYHLTRVERALLERHAPEIAGLLDCERIAELGSGSAKKTRLLLESHLRLRGTGYLPIDVDRDMLRSSGAALCAELDGLEVTGLWGRYEAGLDWLRTHAPGPLAVVFLGSGFGNATRRERDGLLGEIARTLGPGGSFLVSADLDKSREELETCYNDPAGHSAFADFRLNHLTRLNDLYGADFVLADFVPEAHYNAATSTVEGVLRARSDQEVPVPGLGITLRVPRGRFLNVGYSVKFDDRRLVGEVEAHGFGLRARWLDDDARYGLFLFRRRGDRVNGATRRAVTHRTR</sequence>
<evidence type="ECO:0000313" key="5">
    <source>
        <dbReference type="Proteomes" id="UP001183390"/>
    </source>
</evidence>
<accession>A0ABU2M6X9</accession>
<dbReference type="InterPro" id="IPR019257">
    <property type="entry name" value="MeTrfase_dom"/>
</dbReference>
<dbReference type="InterPro" id="IPR029063">
    <property type="entry name" value="SAM-dependent_MTases_sf"/>
</dbReference>
<dbReference type="Pfam" id="PF10017">
    <property type="entry name" value="Methyltransf_33"/>
    <property type="match status" value="1"/>
</dbReference>
<dbReference type="Proteomes" id="UP001183390">
    <property type="component" value="Unassembled WGS sequence"/>
</dbReference>
<dbReference type="PIRSF" id="PIRSF018005">
    <property type="entry name" value="UCP018005"/>
    <property type="match status" value="1"/>
</dbReference>
<name>A0ABU2M6X9_9ACTN</name>
<comment type="caution">
    <text evidence="4">The sequence shown here is derived from an EMBL/GenBank/DDBJ whole genome shotgun (WGS) entry which is preliminary data.</text>
</comment>
<reference evidence="5" key="1">
    <citation type="submission" date="2023-07" db="EMBL/GenBank/DDBJ databases">
        <title>30 novel species of actinomycetes from the DSMZ collection.</title>
        <authorList>
            <person name="Nouioui I."/>
        </authorList>
    </citation>
    <scope>NUCLEOTIDE SEQUENCE [LARGE SCALE GENOMIC DNA]</scope>
    <source>
        <strain evidence="5">DSM 44743</strain>
    </source>
</reference>
<dbReference type="PANTHER" id="PTHR43397:SF1">
    <property type="entry name" value="ERGOTHIONEINE BIOSYNTHESIS PROTEIN 1"/>
    <property type="match status" value="1"/>
</dbReference>
<feature type="domain" description="Histidine-specific methyltransferase SAM-dependent" evidence="3">
    <location>
        <begin position="28"/>
        <end position="329"/>
    </location>
</feature>
<evidence type="ECO:0000256" key="2">
    <source>
        <dbReference type="ARBA" id="ARBA00022679"/>
    </source>
</evidence>
<evidence type="ECO:0000259" key="3">
    <source>
        <dbReference type="Pfam" id="PF10017"/>
    </source>
</evidence>
<dbReference type="InterPro" id="IPR051128">
    <property type="entry name" value="EgtD_Methyltrsf_superfamily"/>
</dbReference>
<evidence type="ECO:0000313" key="4">
    <source>
        <dbReference type="EMBL" id="MDT0328402.1"/>
    </source>
</evidence>